<feature type="transmembrane region" description="Helical" evidence="10">
    <location>
        <begin position="249"/>
        <end position="268"/>
    </location>
</feature>
<evidence type="ECO:0000256" key="1">
    <source>
        <dbReference type="ARBA" id="ARBA00004651"/>
    </source>
</evidence>
<name>A0A4R1I403_ANCAQ</name>
<organism evidence="11 12">
    <name type="scientific">Ancylobacter aquaticus</name>
    <dbReference type="NCBI Taxonomy" id="100"/>
    <lineage>
        <taxon>Bacteria</taxon>
        <taxon>Pseudomonadati</taxon>
        <taxon>Pseudomonadota</taxon>
        <taxon>Alphaproteobacteria</taxon>
        <taxon>Hyphomicrobiales</taxon>
        <taxon>Xanthobacteraceae</taxon>
        <taxon>Ancylobacter</taxon>
    </lineage>
</organism>
<comment type="similarity">
    <text evidence="9 10">Belongs to the MurJ/MviN family.</text>
</comment>
<keyword evidence="3 10" id="KW-0812">Transmembrane</keyword>
<dbReference type="GO" id="GO:0008360">
    <property type="term" value="P:regulation of cell shape"/>
    <property type="evidence" value="ECO:0007669"/>
    <property type="project" value="UniProtKB-KW"/>
</dbReference>
<dbReference type="GO" id="GO:0071555">
    <property type="term" value="P:cell wall organization"/>
    <property type="evidence" value="ECO:0007669"/>
    <property type="project" value="UniProtKB-KW"/>
</dbReference>
<gene>
    <name evidence="10" type="primary">murJ</name>
    <name evidence="11" type="ORF">EV667_0109</name>
</gene>
<dbReference type="PANTHER" id="PTHR47019:SF1">
    <property type="entry name" value="LIPID II FLIPPASE MURJ"/>
    <property type="match status" value="1"/>
</dbReference>
<keyword evidence="2 10" id="KW-1003">Cell membrane</keyword>
<feature type="transmembrane region" description="Helical" evidence="10">
    <location>
        <begin position="475"/>
        <end position="505"/>
    </location>
</feature>
<evidence type="ECO:0000256" key="7">
    <source>
        <dbReference type="ARBA" id="ARBA00023136"/>
    </source>
</evidence>
<keyword evidence="12" id="KW-1185">Reference proteome</keyword>
<feature type="transmembrane region" description="Helical" evidence="10">
    <location>
        <begin position="130"/>
        <end position="150"/>
    </location>
</feature>
<dbReference type="GO" id="GO:0015648">
    <property type="term" value="F:lipid-linked peptidoglycan transporter activity"/>
    <property type="evidence" value="ECO:0007669"/>
    <property type="project" value="UniProtKB-UniRule"/>
</dbReference>
<dbReference type="GO" id="GO:0009252">
    <property type="term" value="P:peptidoglycan biosynthetic process"/>
    <property type="evidence" value="ECO:0007669"/>
    <property type="project" value="UniProtKB-UniRule"/>
</dbReference>
<dbReference type="GO" id="GO:0005886">
    <property type="term" value="C:plasma membrane"/>
    <property type="evidence" value="ECO:0007669"/>
    <property type="project" value="UniProtKB-SubCell"/>
</dbReference>
<keyword evidence="4 10" id="KW-0133">Cell shape</keyword>
<feature type="transmembrane region" description="Helical" evidence="10">
    <location>
        <begin position="275"/>
        <end position="295"/>
    </location>
</feature>
<evidence type="ECO:0000256" key="8">
    <source>
        <dbReference type="ARBA" id="ARBA00060041"/>
    </source>
</evidence>
<dbReference type="GO" id="GO:0034204">
    <property type="term" value="P:lipid translocation"/>
    <property type="evidence" value="ECO:0007669"/>
    <property type="project" value="TreeGrafter"/>
</dbReference>
<feature type="transmembrane region" description="Helical" evidence="10">
    <location>
        <begin position="406"/>
        <end position="425"/>
    </location>
</feature>
<feature type="transmembrane region" description="Helical" evidence="10">
    <location>
        <begin position="446"/>
        <end position="469"/>
    </location>
</feature>
<dbReference type="UniPathway" id="UPA00219"/>
<comment type="caution">
    <text evidence="11">The sequence shown here is derived from an EMBL/GenBank/DDBJ whole genome shotgun (WGS) entry which is preliminary data.</text>
</comment>
<keyword evidence="5 10" id="KW-0573">Peptidoglycan synthesis</keyword>
<feature type="transmembrane region" description="Helical" evidence="10">
    <location>
        <begin position="380"/>
        <end position="400"/>
    </location>
</feature>
<keyword evidence="10" id="KW-0813">Transport</keyword>
<evidence type="ECO:0000313" key="11">
    <source>
        <dbReference type="EMBL" id="TCK30024.1"/>
    </source>
</evidence>
<comment type="subcellular location">
    <subcellularLocation>
        <location evidence="10">Cell inner membrane</location>
        <topology evidence="10">Multi-pass membrane protein</topology>
    </subcellularLocation>
    <subcellularLocation>
        <location evidence="1">Cell membrane</location>
        <topology evidence="1">Multi-pass membrane protein</topology>
    </subcellularLocation>
</comment>
<dbReference type="Proteomes" id="UP000295030">
    <property type="component" value="Unassembled WGS sequence"/>
</dbReference>
<dbReference type="InterPro" id="IPR004268">
    <property type="entry name" value="MurJ"/>
</dbReference>
<keyword evidence="10" id="KW-0961">Cell wall biogenesis/degradation</keyword>
<evidence type="ECO:0000256" key="2">
    <source>
        <dbReference type="ARBA" id="ARBA00022475"/>
    </source>
</evidence>
<evidence type="ECO:0000256" key="6">
    <source>
        <dbReference type="ARBA" id="ARBA00022989"/>
    </source>
</evidence>
<dbReference type="PRINTS" id="PR01806">
    <property type="entry name" value="VIRFACTRMVIN"/>
</dbReference>
<evidence type="ECO:0000256" key="5">
    <source>
        <dbReference type="ARBA" id="ARBA00022984"/>
    </source>
</evidence>
<dbReference type="AlphaFoldDB" id="A0A4R1I403"/>
<dbReference type="RefSeq" id="WP_131833400.1">
    <property type="nucleotide sequence ID" value="NZ_SMFY01000001.1"/>
</dbReference>
<feature type="transmembrane region" description="Helical" evidence="10">
    <location>
        <begin position="162"/>
        <end position="182"/>
    </location>
</feature>
<keyword evidence="7 10" id="KW-0472">Membrane</keyword>
<dbReference type="InterPro" id="IPR051050">
    <property type="entry name" value="Lipid_II_flippase_MurJ/MviN"/>
</dbReference>
<accession>A0A4R1I403</accession>
<dbReference type="Pfam" id="PF03023">
    <property type="entry name" value="MurJ"/>
    <property type="match status" value="1"/>
</dbReference>
<evidence type="ECO:0000256" key="3">
    <source>
        <dbReference type="ARBA" id="ARBA00022692"/>
    </source>
</evidence>
<evidence type="ECO:0000256" key="9">
    <source>
        <dbReference type="ARBA" id="ARBA00061532"/>
    </source>
</evidence>
<dbReference type="PANTHER" id="PTHR47019">
    <property type="entry name" value="LIPID II FLIPPASE MURJ"/>
    <property type="match status" value="1"/>
</dbReference>
<dbReference type="EMBL" id="SMFY01000001">
    <property type="protein sequence ID" value="TCK30024.1"/>
    <property type="molecule type" value="Genomic_DNA"/>
</dbReference>
<reference evidence="11 12" key="1">
    <citation type="submission" date="2019-03" db="EMBL/GenBank/DDBJ databases">
        <title>Genomic Encyclopedia of Type Strains, Phase IV (KMG-IV): sequencing the most valuable type-strain genomes for metagenomic binning, comparative biology and taxonomic classification.</title>
        <authorList>
            <person name="Goeker M."/>
        </authorList>
    </citation>
    <scope>NUCLEOTIDE SEQUENCE [LARGE SCALE GENOMIC DNA]</scope>
    <source>
        <strain evidence="11 12">DSM 101</strain>
    </source>
</reference>
<dbReference type="HAMAP" id="MF_02078">
    <property type="entry name" value="MurJ_MviN"/>
    <property type="match status" value="1"/>
</dbReference>
<keyword evidence="6 10" id="KW-1133">Transmembrane helix</keyword>
<sequence>MALLRHASTVAALTLASRVLGFARDAGVAALFGTGVVADASVAGLALPQIARRLLGEGALNAALLPGLAQAEEAATRRRLAGATVVLFALAGLALAALLFLFMPAVVSVLAPGFAGDGPRAEGAVLAGRLAVLCLPLALLAGVFAAFANASGRFARPAFSPAAANVAVIALLVMLWLAGAHTMGMETALAWLAAGAVAGALTQFVLNLAAVPRGFVQLSVASADLRAALPLLAGAAMPLLAAALPQLRFLIAAAAASGIGGGVAALFYATRLVELPLGLVGASAGAVLLPALAAAGRDKGESGLGAGGFEAALALSLPAALGLAVLAHPIVVVLFERGAFDPQASELTARALALLALTLPAQALEKVLITIAFARGLSRLVTAASLAALPAGALVGFLAVQPLGMAGPALGVLVSSLVGLAGLCVGLGRRRLIVLPAPARRRLARLVVAALAMAGTVALAQPFAAGALADGGLTAAAALAGLVALGAAVYAGAVLALGGVEIAALRAGFRK</sequence>
<evidence type="ECO:0000256" key="4">
    <source>
        <dbReference type="ARBA" id="ARBA00022960"/>
    </source>
</evidence>
<feature type="transmembrane region" description="Helical" evidence="10">
    <location>
        <begin position="85"/>
        <end position="110"/>
    </location>
</feature>
<dbReference type="OrthoDB" id="8444704at2"/>
<comment type="pathway">
    <text evidence="10">Cell wall biogenesis; peptidoglycan biosynthesis.</text>
</comment>
<feature type="transmembrane region" description="Helical" evidence="10">
    <location>
        <begin position="315"/>
        <end position="335"/>
    </location>
</feature>
<feature type="transmembrane region" description="Helical" evidence="10">
    <location>
        <begin position="223"/>
        <end position="243"/>
    </location>
</feature>
<comment type="function">
    <text evidence="8 10">Involved in peptidoglycan biosynthesis. Transports lipid-linked peptidoglycan precursors from the inner to the outer leaflet of the cytoplasmic membrane.</text>
</comment>
<proteinExistence type="inferred from homology"/>
<feature type="transmembrane region" description="Helical" evidence="10">
    <location>
        <begin position="188"/>
        <end position="211"/>
    </location>
</feature>
<protein>
    <recommendedName>
        <fullName evidence="10">Probable lipid II flippase MurJ</fullName>
    </recommendedName>
</protein>
<evidence type="ECO:0000256" key="10">
    <source>
        <dbReference type="HAMAP-Rule" id="MF_02078"/>
    </source>
</evidence>
<evidence type="ECO:0000313" key="12">
    <source>
        <dbReference type="Proteomes" id="UP000295030"/>
    </source>
</evidence>
<keyword evidence="10" id="KW-0997">Cell inner membrane</keyword>